<dbReference type="Proteomes" id="UP000230292">
    <property type="component" value="Unassembled WGS sequence"/>
</dbReference>
<sequence length="203" mass="22430">MVALFGKKEKELSMDPAEHAIGRVATPHDVGGEPGFTREGTPVVTEKPQIPDQALPQETVVEVAPSIDQNVENNEPLPAPTGQSVIASDDQPVSMATAAIKSAARKQVEEILSEGLTQVYQGMTPQEQLEFRKKGEEAATKIEALMTGFKASAKKIVDIIRTWLATIPRVNRYFLEQESKLKTDDIIKLQRKLKKSRRSRIDV</sequence>
<gene>
    <name evidence="1" type="ORF">COW24_03110</name>
</gene>
<protein>
    <submittedName>
        <fullName evidence="1">Uncharacterized protein</fullName>
    </submittedName>
</protein>
<reference evidence="1 2" key="1">
    <citation type="submission" date="2017-09" db="EMBL/GenBank/DDBJ databases">
        <title>Depth-based differentiation of microbial function through sediment-hosted aquifers and enrichment of novel symbionts in the deep terrestrial subsurface.</title>
        <authorList>
            <person name="Probst A.J."/>
            <person name="Ladd B."/>
            <person name="Jarett J.K."/>
            <person name="Geller-Mcgrath D.E."/>
            <person name="Sieber C.M."/>
            <person name="Emerson J.B."/>
            <person name="Anantharaman K."/>
            <person name="Thomas B.C."/>
            <person name="Malmstrom R."/>
            <person name="Stieglmeier M."/>
            <person name="Klingl A."/>
            <person name="Woyke T."/>
            <person name="Ryan C.M."/>
            <person name="Banfield J.F."/>
        </authorList>
    </citation>
    <scope>NUCLEOTIDE SEQUENCE [LARGE SCALE GENOMIC DNA]</scope>
    <source>
        <strain evidence="1">CG15_BIG_FIL_POST_REV_8_21_14_020_45_12</strain>
    </source>
</reference>
<comment type="caution">
    <text evidence="1">The sequence shown here is derived from an EMBL/GenBank/DDBJ whole genome shotgun (WGS) entry which is preliminary data.</text>
</comment>
<organism evidence="1 2">
    <name type="scientific">Candidatus Kerfeldbacteria bacterium CG15_BIG_FIL_POST_REV_8_21_14_020_45_12</name>
    <dbReference type="NCBI Taxonomy" id="2014247"/>
    <lineage>
        <taxon>Bacteria</taxon>
        <taxon>Candidatus Kerfeldiibacteriota</taxon>
    </lineage>
</organism>
<dbReference type="EMBL" id="PFGC01000037">
    <property type="protein sequence ID" value="PIW36922.1"/>
    <property type="molecule type" value="Genomic_DNA"/>
</dbReference>
<accession>A0A2M7H3W2</accession>
<evidence type="ECO:0000313" key="2">
    <source>
        <dbReference type="Proteomes" id="UP000230292"/>
    </source>
</evidence>
<evidence type="ECO:0000313" key="1">
    <source>
        <dbReference type="EMBL" id="PIW36922.1"/>
    </source>
</evidence>
<dbReference type="AlphaFoldDB" id="A0A2M7H3W2"/>
<name>A0A2M7H3W2_9BACT</name>
<proteinExistence type="predicted"/>